<reference evidence="2" key="1">
    <citation type="submission" date="2020-10" db="EMBL/GenBank/DDBJ databases">
        <title>Fervidococcus fontis strain 3639Fd - the first crenarchaeon capable of growth on lipids.</title>
        <authorList>
            <person name="Kochetkova T.V."/>
            <person name="Elcheninov A.G."/>
            <person name="Toschakov S.V."/>
            <person name="Kublanov I.V."/>
        </authorList>
    </citation>
    <scope>NUCLEOTIDE SEQUENCE</scope>
    <source>
        <strain evidence="2">3639Fd</strain>
    </source>
</reference>
<evidence type="ECO:0000313" key="3">
    <source>
        <dbReference type="Proteomes" id="UP000652307"/>
    </source>
</evidence>
<gene>
    <name evidence="2" type="ORF">IOK49_01345</name>
</gene>
<feature type="domain" description="HTH arsR-type" evidence="1">
    <location>
        <begin position="1"/>
        <end position="85"/>
    </location>
</feature>
<dbReference type="SUPFAM" id="SSF46785">
    <property type="entry name" value="Winged helix' DNA-binding domain"/>
    <property type="match status" value="1"/>
</dbReference>
<dbReference type="GO" id="GO:0003700">
    <property type="term" value="F:DNA-binding transcription factor activity"/>
    <property type="evidence" value="ECO:0007669"/>
    <property type="project" value="InterPro"/>
</dbReference>
<comment type="caution">
    <text evidence="2">The sequence shown here is derived from an EMBL/GenBank/DDBJ whole genome shotgun (WGS) entry which is preliminary data.</text>
</comment>
<proteinExistence type="predicted"/>
<dbReference type="Gene3D" id="1.10.10.10">
    <property type="entry name" value="Winged helix-like DNA-binding domain superfamily/Winged helix DNA-binding domain"/>
    <property type="match status" value="1"/>
</dbReference>
<dbReference type="AlphaFoldDB" id="A0A843AIB8"/>
<dbReference type="InterPro" id="IPR036388">
    <property type="entry name" value="WH-like_DNA-bd_sf"/>
</dbReference>
<dbReference type="CDD" id="cd00090">
    <property type="entry name" value="HTH_ARSR"/>
    <property type="match status" value="1"/>
</dbReference>
<accession>A0A843AIB8</accession>
<evidence type="ECO:0000259" key="1">
    <source>
        <dbReference type="PROSITE" id="PS50987"/>
    </source>
</evidence>
<dbReference type="InterPro" id="IPR011991">
    <property type="entry name" value="ArsR-like_HTH"/>
</dbReference>
<protein>
    <submittedName>
        <fullName evidence="2">Winged helix-turn-helix transcriptional regulator</fullName>
    </submittedName>
</protein>
<dbReference type="OMA" id="HENEQPY"/>
<dbReference type="PROSITE" id="PS50987">
    <property type="entry name" value="HTH_ARSR_2"/>
    <property type="match status" value="1"/>
</dbReference>
<evidence type="ECO:0000313" key="2">
    <source>
        <dbReference type="EMBL" id="MBE9390731.1"/>
    </source>
</evidence>
<dbReference type="Pfam" id="PF01022">
    <property type="entry name" value="HTH_5"/>
    <property type="match status" value="1"/>
</dbReference>
<sequence length="85" mass="9813">MEEIVGSIGKVKILKVIYKLGEVNITRISRETGLNHKSVSIHLEELKKMGIVYERRFGRVRMLSLNYLNPKVLVLSDLLNFLNDE</sequence>
<name>A0A843AIB8_9CREN</name>
<dbReference type="Proteomes" id="UP000652307">
    <property type="component" value="Unassembled WGS sequence"/>
</dbReference>
<dbReference type="GeneID" id="12450481"/>
<dbReference type="RefSeq" id="WP_014558503.1">
    <property type="nucleotide sequence ID" value="NZ_JADEZV010000001.1"/>
</dbReference>
<dbReference type="InterPro" id="IPR001845">
    <property type="entry name" value="HTH_ArsR_DNA-bd_dom"/>
</dbReference>
<organism evidence="2 3">
    <name type="scientific">Fervidicoccus fontis</name>
    <dbReference type="NCBI Taxonomy" id="683846"/>
    <lineage>
        <taxon>Archaea</taxon>
        <taxon>Thermoproteota</taxon>
        <taxon>Thermoprotei</taxon>
        <taxon>Fervidicoccales</taxon>
        <taxon>Fervidicoccaceae</taxon>
        <taxon>Fervidicoccus</taxon>
    </lineage>
</organism>
<dbReference type="EMBL" id="JADEZV010000001">
    <property type="protein sequence ID" value="MBE9390731.1"/>
    <property type="molecule type" value="Genomic_DNA"/>
</dbReference>
<dbReference type="InterPro" id="IPR036390">
    <property type="entry name" value="WH_DNA-bd_sf"/>
</dbReference>